<dbReference type="STRING" id="1434111.MSLAZ_0853"/>
<dbReference type="InterPro" id="IPR017896">
    <property type="entry name" value="4Fe4S_Fe-S-bd"/>
</dbReference>
<dbReference type="PANTHER" id="PTHR42895:SF2">
    <property type="entry name" value="IRON-SULFUR CLUSTER PROTEIN"/>
    <property type="match status" value="1"/>
</dbReference>
<dbReference type="InterPro" id="IPR026339">
    <property type="entry name" value="RamA_corrin_act"/>
</dbReference>
<dbReference type="GeneID" id="24805566"/>
<proteinExistence type="predicted"/>
<dbReference type="NCBIfam" id="TIGR04270">
    <property type="entry name" value="Rama_corrin_act"/>
    <property type="match status" value="1"/>
</dbReference>
<accession>A0A0E3S0F9</accession>
<dbReference type="SUPFAM" id="SSF54862">
    <property type="entry name" value="4Fe-4S ferredoxins"/>
    <property type="match status" value="1"/>
</dbReference>
<dbReference type="GO" id="GO:0032259">
    <property type="term" value="P:methylation"/>
    <property type="evidence" value="ECO:0007669"/>
    <property type="project" value="UniProtKB-KW"/>
</dbReference>
<evidence type="ECO:0000313" key="3">
    <source>
        <dbReference type="Proteomes" id="UP000033072"/>
    </source>
</evidence>
<dbReference type="GO" id="GO:0008168">
    <property type="term" value="F:methyltransferase activity"/>
    <property type="evidence" value="ECO:0007669"/>
    <property type="project" value="UniProtKB-KW"/>
</dbReference>
<dbReference type="OrthoDB" id="23478at2157"/>
<reference evidence="2 3" key="1">
    <citation type="submission" date="2014-07" db="EMBL/GenBank/DDBJ databases">
        <title>Methanogenic archaea and the global carbon cycle.</title>
        <authorList>
            <person name="Henriksen J.R."/>
            <person name="Luke J."/>
            <person name="Reinhart S."/>
            <person name="Benedict M.N."/>
            <person name="Youngblut N.D."/>
            <person name="Metcalf M.E."/>
            <person name="Whitaker R.J."/>
            <person name="Metcalf W.W."/>
        </authorList>
    </citation>
    <scope>NUCLEOTIDE SEQUENCE [LARGE SCALE GENOMIC DNA]</scope>
    <source>
        <strain evidence="2 3">Z-7289</strain>
    </source>
</reference>
<gene>
    <name evidence="2" type="ORF">MSLAZ_0853</name>
</gene>
<dbReference type="Gene3D" id="3.30.70.20">
    <property type="match status" value="1"/>
</dbReference>
<dbReference type="AlphaFoldDB" id="A0A0E3S0F9"/>
<feature type="domain" description="4Fe-4S ferredoxin-type" evidence="1">
    <location>
        <begin position="491"/>
        <end position="522"/>
    </location>
</feature>
<evidence type="ECO:0000259" key="1">
    <source>
        <dbReference type="PROSITE" id="PS51379"/>
    </source>
</evidence>
<feature type="domain" description="4Fe-4S ferredoxin-type" evidence="1">
    <location>
        <begin position="464"/>
        <end position="490"/>
    </location>
</feature>
<dbReference type="Pfam" id="PF17651">
    <property type="entry name" value="Raco_middle"/>
    <property type="match status" value="1"/>
</dbReference>
<dbReference type="PATRIC" id="fig|1434111.4.peg.1088"/>
<evidence type="ECO:0000313" key="2">
    <source>
        <dbReference type="EMBL" id="AKB74114.1"/>
    </source>
</evidence>
<dbReference type="RefSeq" id="WP_048124886.1">
    <property type="nucleotide sequence ID" value="NZ_CP009515.1"/>
</dbReference>
<dbReference type="EMBL" id="CP009515">
    <property type="protein sequence ID" value="AKB74114.1"/>
    <property type="molecule type" value="Genomic_DNA"/>
</dbReference>
<keyword evidence="2" id="KW-0808">Transferase</keyword>
<dbReference type="Proteomes" id="UP000033072">
    <property type="component" value="Chromosome"/>
</dbReference>
<organism evidence="2 3">
    <name type="scientific">Methanosarcina lacustris Z-7289</name>
    <dbReference type="NCBI Taxonomy" id="1434111"/>
    <lineage>
        <taxon>Archaea</taxon>
        <taxon>Methanobacteriati</taxon>
        <taxon>Methanobacteriota</taxon>
        <taxon>Stenosarchaea group</taxon>
        <taxon>Methanomicrobia</taxon>
        <taxon>Methanosarcinales</taxon>
        <taxon>Methanosarcinaceae</taxon>
        <taxon>Methanosarcina</taxon>
    </lineage>
</organism>
<dbReference type="InterPro" id="IPR027980">
    <property type="entry name" value="RACo_C"/>
</dbReference>
<dbReference type="InterPro" id="IPR042259">
    <property type="entry name" value="Raco-like_middle_sf"/>
</dbReference>
<dbReference type="GO" id="GO:0016491">
    <property type="term" value="F:oxidoreductase activity"/>
    <property type="evidence" value="ECO:0007669"/>
    <property type="project" value="UniProtKB-ARBA"/>
</dbReference>
<name>A0A0E3S0F9_9EURY</name>
<keyword evidence="3" id="KW-1185">Reference proteome</keyword>
<dbReference type="PROSITE" id="PS51379">
    <property type="entry name" value="4FE4S_FER_2"/>
    <property type="match status" value="2"/>
</dbReference>
<dbReference type="InterPro" id="IPR052911">
    <property type="entry name" value="Corrinoid_activation_enz"/>
</dbReference>
<dbReference type="HOGENOM" id="CLU_504920_0_0_2"/>
<dbReference type="PROSITE" id="PS00198">
    <property type="entry name" value="4FE4S_FER_1"/>
    <property type="match status" value="1"/>
</dbReference>
<dbReference type="InterPro" id="IPR041414">
    <property type="entry name" value="Raco-like_middle"/>
</dbReference>
<protein>
    <submittedName>
        <fullName evidence="2">Methyltransferase corrinoid activation protein</fullName>
    </submittedName>
</protein>
<dbReference type="PANTHER" id="PTHR42895">
    <property type="entry name" value="IRON-SULFUR CLUSTER-BINDING PROTEIN-RELATED"/>
    <property type="match status" value="1"/>
</dbReference>
<sequence>MDQAINIDIGTSGIRAQLLDLTDPSVLRTSILSRNPLPGANVVDHMDFAISYGQGTAHGILISAINSLIESLKPENLKRIAVCGNPIQLSLFEGVEIRDLAFAGKNALEKMHVKPPDRNGHIVSGNEVGLSIDVDVIIPPSIRHEIGADALAMMIKTGFLDSSETCMVTDYGTNAEMALKVDDKIYTGSAAAGPAIEGQQISKGMLATPGAIADMRLSAGGWQTLALDEELRLVEGPKINLRERTFKTSGYPVKGITGTGVIALMYAGLVTGIIKPPHIEGGIIRLGKGITFTEEDVIEAGKAFGALRAGHLTLMHEAGITYEDLETMYMCGASGTYVDPHKAQVTGIVPATPKRIIQCGNTSLELAKDLALDPDYLSCLNEMKKSILANHIMFASSPTFATIYIQEIALWNEGMPLEKYNTNLERAGIRPIPKKLQESIIERKYERDIRELGKSLEITEPKCGLISIIQCSGCDTCVKGCPEEALSRKNENFRINTARCLGTACRRCEERCPENKFSINDFKLEFTGFADP</sequence>
<dbReference type="Pfam" id="PF14574">
    <property type="entry name" value="RACo_C_ter"/>
    <property type="match status" value="1"/>
</dbReference>
<dbReference type="InterPro" id="IPR017900">
    <property type="entry name" value="4Fe4S_Fe_S_CS"/>
</dbReference>
<dbReference type="Gene3D" id="3.30.420.480">
    <property type="entry name" value="Domain of unknown function (DUF4445)"/>
    <property type="match status" value="1"/>
</dbReference>
<keyword evidence="2" id="KW-0489">Methyltransferase</keyword>
<dbReference type="KEGG" id="mls:MSLAZ_0853"/>